<name>A0A2T8IHK8_9POAL</name>
<dbReference type="EMBL" id="CM008051">
    <property type="protein sequence ID" value="PVH37149.1"/>
    <property type="molecule type" value="Genomic_DNA"/>
</dbReference>
<dbReference type="InterPro" id="IPR011009">
    <property type="entry name" value="Kinase-like_dom_sf"/>
</dbReference>
<dbReference type="PROSITE" id="PS00108">
    <property type="entry name" value="PROTEIN_KINASE_ST"/>
    <property type="match status" value="1"/>
</dbReference>
<evidence type="ECO:0000256" key="11">
    <source>
        <dbReference type="RuleBase" id="RU000304"/>
    </source>
</evidence>
<comment type="similarity">
    <text evidence="1">Belongs to the protein kinase superfamily. AGC Ser/Thr protein kinase family.</text>
</comment>
<dbReference type="Proteomes" id="UP000243499">
    <property type="component" value="Chromosome 6"/>
</dbReference>
<dbReference type="InterPro" id="IPR008271">
    <property type="entry name" value="Ser/Thr_kinase_AS"/>
</dbReference>
<dbReference type="Gramene" id="PVH37149">
    <property type="protein sequence ID" value="PVH37149"/>
    <property type="gene ID" value="PAHAL_6G257700"/>
</dbReference>
<dbReference type="SUPFAM" id="SSF56112">
    <property type="entry name" value="Protein kinase-like (PK-like)"/>
    <property type="match status" value="1"/>
</dbReference>
<dbReference type="PROSITE" id="PS50011">
    <property type="entry name" value="PROTEIN_KINASE_DOM"/>
    <property type="match status" value="1"/>
</dbReference>
<comment type="catalytic activity">
    <reaction evidence="9">
        <text>L-seryl-[protein] + ATP = O-phospho-L-seryl-[protein] + ADP + H(+)</text>
        <dbReference type="Rhea" id="RHEA:17989"/>
        <dbReference type="Rhea" id="RHEA-COMP:9863"/>
        <dbReference type="Rhea" id="RHEA-COMP:11604"/>
        <dbReference type="ChEBI" id="CHEBI:15378"/>
        <dbReference type="ChEBI" id="CHEBI:29999"/>
        <dbReference type="ChEBI" id="CHEBI:30616"/>
        <dbReference type="ChEBI" id="CHEBI:83421"/>
        <dbReference type="ChEBI" id="CHEBI:456216"/>
        <dbReference type="EC" id="2.7.11.1"/>
    </reaction>
</comment>
<evidence type="ECO:0000259" key="13">
    <source>
        <dbReference type="PROSITE" id="PS50011"/>
    </source>
</evidence>
<evidence type="ECO:0000256" key="4">
    <source>
        <dbReference type="ARBA" id="ARBA00022679"/>
    </source>
</evidence>
<dbReference type="GO" id="GO:0004674">
    <property type="term" value="F:protein serine/threonine kinase activity"/>
    <property type="evidence" value="ECO:0007669"/>
    <property type="project" value="UniProtKB-KW"/>
</dbReference>
<reference evidence="14" key="1">
    <citation type="submission" date="2018-04" db="EMBL/GenBank/DDBJ databases">
        <title>WGS assembly of Panicum hallii.</title>
        <authorList>
            <person name="Lovell J."/>
            <person name="Jenkins J."/>
            <person name="Lowry D."/>
            <person name="Mamidi S."/>
            <person name="Sreedasyam A."/>
            <person name="Weng X."/>
            <person name="Barry K."/>
            <person name="Bonette J."/>
            <person name="Campitelli B."/>
            <person name="Daum C."/>
            <person name="Gordon S."/>
            <person name="Gould B."/>
            <person name="Lipzen A."/>
            <person name="Macqueen A."/>
            <person name="Palacio-Mejia J."/>
            <person name="Plott C."/>
            <person name="Shakirov E."/>
            <person name="Shu S."/>
            <person name="Yoshinaga Y."/>
            <person name="Zane M."/>
            <person name="Rokhsar D."/>
            <person name="Grimwood J."/>
            <person name="Schmutz J."/>
            <person name="Juenger T."/>
        </authorList>
    </citation>
    <scope>NUCLEOTIDE SEQUENCE [LARGE SCALE GENOMIC DNA]</scope>
    <source>
        <strain evidence="14">FIL2</strain>
    </source>
</reference>
<proteinExistence type="inferred from homology"/>
<evidence type="ECO:0000256" key="12">
    <source>
        <dbReference type="SAM" id="MobiDB-lite"/>
    </source>
</evidence>
<keyword evidence="3 11" id="KW-0723">Serine/threonine-protein kinase</keyword>
<dbReference type="FunFam" id="1.10.510.10:FF:000312">
    <property type="entry name" value="Serine/threonine-protein kinase OXI1"/>
    <property type="match status" value="1"/>
</dbReference>
<dbReference type="GO" id="GO:0005524">
    <property type="term" value="F:ATP binding"/>
    <property type="evidence" value="ECO:0007669"/>
    <property type="project" value="UniProtKB-UniRule"/>
</dbReference>
<keyword evidence="6" id="KW-0418">Kinase</keyword>
<sequence>MGAVSVSSPPPISSLQTLLASPFVWCLPCACAVAPAVPLAILSPEPAPQQHPAVHGVRTHGCPARPCRPSAMDIDLDRARALRVLGRGAMGTVFLVADGPSAASRPYRYALKAFDKRSAKPDADRRARWEINVLSRLAHPHLPSLLGFTETDDLLAWAVPYCSGGDLNELRYSLPDRIFSPAAIRFYIAEIVSAIAELHAAGFVYRDLKPENVLLRADGHVILTDFDLSRLLHHGPTSASSSPPPPSHRGHNRRARVAARSDSLVGQAKSRPPQPWSAAPSPRQQLQNLVRYLMGSDGALAKKTKSARVSPVSRKPGSFGSSGAGAWGKSYSFVGTEEYVAPEMVRGEGHGFAVDWWAVGVLVYEMAYGRTPFKGQNRKETFRNVLHKELEFPGDSRRRTPELADLVSRLLERDPRRRLGYAGGADEIREHPFFAGVAWDMLTEVSRPPYIPPPSDEGLAAGEGFDVRDHFRNLHQPPPPKGASDASSDFSSEF</sequence>
<keyword evidence="7 10" id="KW-0067">ATP-binding</keyword>
<dbReference type="Gene3D" id="1.10.510.10">
    <property type="entry name" value="Transferase(Phosphotransferase) domain 1"/>
    <property type="match status" value="2"/>
</dbReference>
<dbReference type="FunFam" id="1.10.510.10:FF:000294">
    <property type="entry name" value="Serine/threonine-protein kinase OXI1"/>
    <property type="match status" value="1"/>
</dbReference>
<feature type="region of interest" description="Disordered" evidence="12">
    <location>
        <begin position="451"/>
        <end position="494"/>
    </location>
</feature>
<feature type="domain" description="Protein kinase" evidence="13">
    <location>
        <begin position="79"/>
        <end position="434"/>
    </location>
</feature>
<keyword evidence="5 10" id="KW-0547">Nucleotide-binding</keyword>
<gene>
    <name evidence="14" type="ORF">PAHAL_6G257700</name>
</gene>
<evidence type="ECO:0000256" key="3">
    <source>
        <dbReference type="ARBA" id="ARBA00022527"/>
    </source>
</evidence>
<dbReference type="PANTHER" id="PTHR45637">
    <property type="entry name" value="FLIPPASE KINASE 1-RELATED"/>
    <property type="match status" value="1"/>
</dbReference>
<keyword evidence="4" id="KW-0808">Transferase</keyword>
<evidence type="ECO:0000256" key="10">
    <source>
        <dbReference type="PROSITE-ProRule" id="PRU10141"/>
    </source>
</evidence>
<feature type="binding site" evidence="10">
    <location>
        <position position="112"/>
    </location>
    <ligand>
        <name>ATP</name>
        <dbReference type="ChEBI" id="CHEBI:30616"/>
    </ligand>
</feature>
<evidence type="ECO:0000313" key="14">
    <source>
        <dbReference type="EMBL" id="PVH37149.1"/>
    </source>
</evidence>
<protein>
    <recommendedName>
        <fullName evidence="2">non-specific serine/threonine protein kinase</fullName>
        <ecNumber evidence="2">2.7.11.1</ecNumber>
    </recommendedName>
</protein>
<accession>A0A2T8IHK8</accession>
<evidence type="ECO:0000256" key="7">
    <source>
        <dbReference type="ARBA" id="ARBA00022840"/>
    </source>
</evidence>
<evidence type="ECO:0000256" key="6">
    <source>
        <dbReference type="ARBA" id="ARBA00022777"/>
    </source>
</evidence>
<evidence type="ECO:0000256" key="5">
    <source>
        <dbReference type="ARBA" id="ARBA00022741"/>
    </source>
</evidence>
<dbReference type="InterPro" id="IPR017441">
    <property type="entry name" value="Protein_kinase_ATP_BS"/>
</dbReference>
<dbReference type="InterPro" id="IPR000719">
    <property type="entry name" value="Prot_kinase_dom"/>
</dbReference>
<dbReference type="Pfam" id="PF00069">
    <property type="entry name" value="Pkinase"/>
    <property type="match status" value="2"/>
</dbReference>
<evidence type="ECO:0000256" key="8">
    <source>
        <dbReference type="ARBA" id="ARBA00047899"/>
    </source>
</evidence>
<dbReference type="SMART" id="SM00220">
    <property type="entry name" value="S_TKc"/>
    <property type="match status" value="1"/>
</dbReference>
<dbReference type="AlphaFoldDB" id="A0A2T8IHK8"/>
<feature type="compositionally biased region" description="Low complexity" evidence="12">
    <location>
        <begin position="483"/>
        <end position="494"/>
    </location>
</feature>
<evidence type="ECO:0000256" key="2">
    <source>
        <dbReference type="ARBA" id="ARBA00012513"/>
    </source>
</evidence>
<dbReference type="EC" id="2.7.11.1" evidence="2"/>
<comment type="catalytic activity">
    <reaction evidence="8">
        <text>L-threonyl-[protein] + ATP = O-phospho-L-threonyl-[protein] + ADP + H(+)</text>
        <dbReference type="Rhea" id="RHEA:46608"/>
        <dbReference type="Rhea" id="RHEA-COMP:11060"/>
        <dbReference type="Rhea" id="RHEA-COMP:11605"/>
        <dbReference type="ChEBI" id="CHEBI:15378"/>
        <dbReference type="ChEBI" id="CHEBI:30013"/>
        <dbReference type="ChEBI" id="CHEBI:30616"/>
        <dbReference type="ChEBI" id="CHEBI:61977"/>
        <dbReference type="ChEBI" id="CHEBI:456216"/>
        <dbReference type="EC" id="2.7.11.1"/>
    </reaction>
</comment>
<evidence type="ECO:0000256" key="9">
    <source>
        <dbReference type="ARBA" id="ARBA00048679"/>
    </source>
</evidence>
<feature type="region of interest" description="Disordered" evidence="12">
    <location>
        <begin position="234"/>
        <end position="282"/>
    </location>
</feature>
<dbReference type="PROSITE" id="PS00107">
    <property type="entry name" value="PROTEIN_KINASE_ATP"/>
    <property type="match status" value="1"/>
</dbReference>
<evidence type="ECO:0000256" key="1">
    <source>
        <dbReference type="ARBA" id="ARBA00009903"/>
    </source>
</evidence>
<organism evidence="14">
    <name type="scientific">Panicum hallii</name>
    <dbReference type="NCBI Taxonomy" id="206008"/>
    <lineage>
        <taxon>Eukaryota</taxon>
        <taxon>Viridiplantae</taxon>
        <taxon>Streptophyta</taxon>
        <taxon>Embryophyta</taxon>
        <taxon>Tracheophyta</taxon>
        <taxon>Spermatophyta</taxon>
        <taxon>Magnoliopsida</taxon>
        <taxon>Liliopsida</taxon>
        <taxon>Poales</taxon>
        <taxon>Poaceae</taxon>
        <taxon>PACMAD clade</taxon>
        <taxon>Panicoideae</taxon>
        <taxon>Panicodae</taxon>
        <taxon>Paniceae</taxon>
        <taxon>Panicinae</taxon>
        <taxon>Panicum</taxon>
        <taxon>Panicum sect. Panicum</taxon>
    </lineage>
</organism>
<feature type="compositionally biased region" description="Basic residues" evidence="12">
    <location>
        <begin position="248"/>
        <end position="257"/>
    </location>
</feature>